<evidence type="ECO:0000259" key="6">
    <source>
        <dbReference type="PROSITE" id="PS50039"/>
    </source>
</evidence>
<keyword evidence="8" id="KW-1185">Reference proteome</keyword>
<dbReference type="AlphaFoldDB" id="A0A139I4D0"/>
<feature type="compositionally biased region" description="Polar residues" evidence="5">
    <location>
        <begin position="700"/>
        <end position="709"/>
    </location>
</feature>
<dbReference type="STRING" id="113226.A0A139I4D0"/>
<evidence type="ECO:0000256" key="2">
    <source>
        <dbReference type="ARBA" id="ARBA00023125"/>
    </source>
</evidence>
<feature type="compositionally biased region" description="Low complexity" evidence="5">
    <location>
        <begin position="547"/>
        <end position="557"/>
    </location>
</feature>
<dbReference type="PANTHER" id="PTHR46262:SF2">
    <property type="entry name" value="FORKHEAD BOX PROTEIN BINIOU"/>
    <property type="match status" value="1"/>
</dbReference>
<protein>
    <recommendedName>
        <fullName evidence="6">Fork-head domain-containing protein</fullName>
    </recommendedName>
</protein>
<feature type="compositionally biased region" description="Pro residues" evidence="5">
    <location>
        <begin position="1072"/>
        <end position="1097"/>
    </location>
</feature>
<feature type="compositionally biased region" description="Polar residues" evidence="5">
    <location>
        <begin position="1049"/>
        <end position="1069"/>
    </location>
</feature>
<dbReference type="EMBL" id="LFZO01000324">
    <property type="protein sequence ID" value="KXT09581.1"/>
    <property type="molecule type" value="Genomic_DNA"/>
</dbReference>
<dbReference type="SMART" id="SM00339">
    <property type="entry name" value="FH"/>
    <property type="match status" value="1"/>
</dbReference>
<dbReference type="Pfam" id="PF00498">
    <property type="entry name" value="FHA"/>
    <property type="match status" value="1"/>
</dbReference>
<dbReference type="InterPro" id="IPR030456">
    <property type="entry name" value="TF_fork_head_CS_2"/>
</dbReference>
<evidence type="ECO:0000256" key="1">
    <source>
        <dbReference type="ARBA" id="ARBA00004123"/>
    </source>
</evidence>
<dbReference type="PROSITE" id="PS00658">
    <property type="entry name" value="FORK_HEAD_2"/>
    <property type="match status" value="1"/>
</dbReference>
<dbReference type="Proteomes" id="UP000073492">
    <property type="component" value="Unassembled WGS sequence"/>
</dbReference>
<dbReference type="InterPro" id="IPR001766">
    <property type="entry name" value="Fork_head_dom"/>
</dbReference>
<keyword evidence="2 4" id="KW-0238">DNA-binding</keyword>
<accession>A0A139I4D0</accession>
<feature type="DNA-binding region" description="Fork-head" evidence="4">
    <location>
        <begin position="745"/>
        <end position="820"/>
    </location>
</feature>
<feature type="region of interest" description="Disordered" evidence="5">
    <location>
        <begin position="200"/>
        <end position="257"/>
    </location>
</feature>
<comment type="subcellular location">
    <subcellularLocation>
        <location evidence="1 4">Nucleus</location>
    </subcellularLocation>
</comment>
<dbReference type="InterPro" id="IPR000253">
    <property type="entry name" value="FHA_dom"/>
</dbReference>
<feature type="compositionally biased region" description="Pro residues" evidence="5">
    <location>
        <begin position="904"/>
        <end position="917"/>
    </location>
</feature>
<evidence type="ECO:0000256" key="4">
    <source>
        <dbReference type="PROSITE-ProRule" id="PRU00089"/>
    </source>
</evidence>
<dbReference type="InterPro" id="IPR036388">
    <property type="entry name" value="WH-like_DNA-bd_sf"/>
</dbReference>
<dbReference type="OrthoDB" id="5402974at2759"/>
<dbReference type="PANTHER" id="PTHR46262">
    <property type="entry name" value="FORKHEAD BOX PROTEIN BINIOU"/>
    <property type="match status" value="1"/>
</dbReference>
<dbReference type="InterPro" id="IPR036390">
    <property type="entry name" value="WH_DNA-bd_sf"/>
</dbReference>
<feature type="region of interest" description="Disordered" evidence="5">
    <location>
        <begin position="654"/>
        <end position="741"/>
    </location>
</feature>
<feature type="region of interest" description="Disordered" evidence="5">
    <location>
        <begin position="816"/>
        <end position="917"/>
    </location>
</feature>
<dbReference type="Gene3D" id="1.10.10.10">
    <property type="entry name" value="Winged helix-like DNA-binding domain superfamily/Winged helix DNA-binding domain"/>
    <property type="match status" value="1"/>
</dbReference>
<feature type="region of interest" description="Disordered" evidence="5">
    <location>
        <begin position="435"/>
        <end position="636"/>
    </location>
</feature>
<keyword evidence="3 4" id="KW-0539">Nucleus</keyword>
<feature type="domain" description="Fork-head" evidence="6">
    <location>
        <begin position="745"/>
        <end position="820"/>
    </location>
</feature>
<feature type="compositionally biased region" description="Low complexity" evidence="5">
    <location>
        <begin position="1008"/>
        <end position="1028"/>
    </location>
</feature>
<dbReference type="InterPro" id="IPR008984">
    <property type="entry name" value="SMAD_FHA_dom_sf"/>
</dbReference>
<dbReference type="GO" id="GO:0000978">
    <property type="term" value="F:RNA polymerase II cis-regulatory region sequence-specific DNA binding"/>
    <property type="evidence" value="ECO:0007669"/>
    <property type="project" value="TreeGrafter"/>
</dbReference>
<name>A0A139I4D0_9PEZI</name>
<feature type="compositionally biased region" description="Polar residues" evidence="5">
    <location>
        <begin position="887"/>
        <end position="901"/>
    </location>
</feature>
<dbReference type="GO" id="GO:0000981">
    <property type="term" value="F:DNA-binding transcription factor activity, RNA polymerase II-specific"/>
    <property type="evidence" value="ECO:0007669"/>
    <property type="project" value="TreeGrafter"/>
</dbReference>
<feature type="region of interest" description="Disordered" evidence="5">
    <location>
        <begin position="994"/>
        <end position="1138"/>
    </location>
</feature>
<dbReference type="InterPro" id="IPR051770">
    <property type="entry name" value="Forkhead_box_regulator"/>
</dbReference>
<feature type="compositionally biased region" description="Basic and acidic residues" evidence="5">
    <location>
        <begin position="620"/>
        <end position="636"/>
    </location>
</feature>
<feature type="compositionally biased region" description="Basic and acidic residues" evidence="5">
    <location>
        <begin position="512"/>
        <end position="524"/>
    </location>
</feature>
<feature type="region of interest" description="Disordered" evidence="5">
    <location>
        <begin position="1"/>
        <end position="79"/>
    </location>
</feature>
<sequence>MESAGSTAPAAPAQSTGESRVMTATARDGVEEHDAGNSSRHMSHAPLPSPFPPAPNSRRTSGQWAGIDTPAQPPIDHGVESSIRNTATFGVDDMPEPGAAPAHVNGNMNGNVHDAQVPLHLHTDAAEFAGFAYAADALSSSLEEPETTLSAAADEPTPEVHNAFAMLQFPDSYCYVHTPYLMLGRDLKFEAYVKAQRKQERRAAKREAKRKKAQRHAAEFLANYEQEPSMPSVYDDQLASDEEPADDGNLVGHPMPSLLSNYSQQGGVVSFVGEDDQDMITAQYQYRKKKLNSSSNHSIAPQSLHDLAEGDALHTEGYTGREYPDADPSEWAQLSVHPQNPDAIGSISKEHLLLKYNSELGRWVADVHGQNGIWIEEKHYQKGARDVILNHGAEIFIGEIGFFFCLPSNVVAQLQQQEMGQYDDDDEVMESVEVDSNVETSPAARRISDTVESVPSDEEDDVALAERSQKKKAKKSKELKKPLGKIKLSLGKKARPPAEEAAGSRTGNGKGKGKDRGKGKDKSCAKSTAKAKAQGDATKEDAKAEEQSQSAAEPQAKTEASQDPVAPTAGPADSSAQPAAKPPRPEPKLDPTSAFANAAPGQLPEKRKGPGRPPKNGLLSKRDDAGVKRKLKEYERMGQQAPDLQILLEMVRTEQRAKDAAAKAQAKGEPLPDPPLPSIEAFGSPHPAVPGPSQPVGIAQTPTQGSGSPNEVPAQRPMPPTLPRRARSPSPIKPEHEFTEEQLKKPTMTYIYIIDEILMNIEGGQADLQTIYDKIQKRWPFFKYKVNSVGWQSSVRHNLLQSDRFVEAGKSGKGKYWTIDHNYPLSDKKRKPTPPPRPQMPYQYGAYGQQPINGQMQYNPNGQAGGPGNYASPYTANGPYPPPQQGLMRQNPNGHYQQQGPHANGPPRPPSQQPPQYNPLVMAIVGFRIQYLSQFTAEQKDTMTKTFDEQTAEVENFLKAGGTASSVADAKFDGDSEPCKTLLTIFEAHKKDWATPTVQTPRPADSSTPVPTQTVAPGTQTAAPAQATNNIASASAGQPQGVPPMPVAQNGQPSLGQNDPQNVAANGSSVAPAPPHPHPQASPQPQSQYPPHPPYMQPTPAGISGTSTSVAPDQNGIGASATTQNTTSAPPPQYTDGLAIPHTVAASSAMLATNNPPIALMATNNMPERSVEQMQESHAAVDSKVEGSSMSQAIAEQERQPPKTARQGTWAPLDEPQPTSAGVKRTREDEAEDMETKRVKSGTEIVGEQESPE</sequence>
<feature type="compositionally biased region" description="Basic residues" evidence="5">
    <location>
        <begin position="469"/>
        <end position="495"/>
    </location>
</feature>
<evidence type="ECO:0000256" key="3">
    <source>
        <dbReference type="ARBA" id="ARBA00023242"/>
    </source>
</evidence>
<reference evidence="7 8" key="1">
    <citation type="submission" date="2015-07" db="EMBL/GenBank/DDBJ databases">
        <title>Comparative genomics of the Sigatoka disease complex on banana suggests a link between parallel evolutionary changes in Pseudocercospora fijiensis and Pseudocercospora eumusae and increased virulence on the banana host.</title>
        <authorList>
            <person name="Chang T.-C."/>
            <person name="Salvucci A."/>
            <person name="Crous P.W."/>
            <person name="Stergiopoulos I."/>
        </authorList>
    </citation>
    <scope>NUCLEOTIDE SEQUENCE [LARGE SCALE GENOMIC DNA]</scope>
    <source>
        <strain evidence="7 8">CBS 116634</strain>
    </source>
</reference>
<dbReference type="SUPFAM" id="SSF49879">
    <property type="entry name" value="SMAD/FHA domain"/>
    <property type="match status" value="1"/>
</dbReference>
<evidence type="ECO:0000313" key="7">
    <source>
        <dbReference type="EMBL" id="KXT09581.1"/>
    </source>
</evidence>
<dbReference type="PROSITE" id="PS50039">
    <property type="entry name" value="FORK_HEAD_3"/>
    <property type="match status" value="1"/>
</dbReference>
<dbReference type="GO" id="GO:0005634">
    <property type="term" value="C:nucleus"/>
    <property type="evidence" value="ECO:0007669"/>
    <property type="project" value="UniProtKB-SubCell"/>
</dbReference>
<comment type="caution">
    <text evidence="7">The sequence shown here is derived from an EMBL/GenBank/DDBJ whole genome shotgun (WGS) entry which is preliminary data.</text>
</comment>
<proteinExistence type="predicted"/>
<dbReference type="SUPFAM" id="SSF46785">
    <property type="entry name" value="Winged helix' DNA-binding domain"/>
    <property type="match status" value="1"/>
</dbReference>
<feature type="region of interest" description="Disordered" evidence="5">
    <location>
        <begin position="1174"/>
        <end position="1253"/>
    </location>
</feature>
<organism evidence="7 8">
    <name type="scientific">Pseudocercospora musae</name>
    <dbReference type="NCBI Taxonomy" id="113226"/>
    <lineage>
        <taxon>Eukaryota</taxon>
        <taxon>Fungi</taxon>
        <taxon>Dikarya</taxon>
        <taxon>Ascomycota</taxon>
        <taxon>Pezizomycotina</taxon>
        <taxon>Dothideomycetes</taxon>
        <taxon>Dothideomycetidae</taxon>
        <taxon>Mycosphaerellales</taxon>
        <taxon>Mycosphaerellaceae</taxon>
        <taxon>Pseudocercospora</taxon>
    </lineage>
</organism>
<dbReference type="Pfam" id="PF00250">
    <property type="entry name" value="Forkhead"/>
    <property type="match status" value="1"/>
</dbReference>
<gene>
    <name evidence="7" type="ORF">AC579_8612</name>
</gene>
<feature type="compositionally biased region" description="Polar residues" evidence="5">
    <location>
        <begin position="1029"/>
        <end position="1038"/>
    </location>
</feature>
<feature type="compositionally biased region" description="Basic and acidic residues" evidence="5">
    <location>
        <begin position="537"/>
        <end position="546"/>
    </location>
</feature>
<feature type="compositionally biased region" description="Polar residues" evidence="5">
    <location>
        <begin position="850"/>
        <end position="862"/>
    </location>
</feature>
<evidence type="ECO:0000256" key="5">
    <source>
        <dbReference type="SAM" id="MobiDB-lite"/>
    </source>
</evidence>
<evidence type="ECO:0000313" key="8">
    <source>
        <dbReference type="Proteomes" id="UP000073492"/>
    </source>
</evidence>